<sequence length="360" mass="40268">MKLKISVGQPKRLVKKASRDGAGRVKLREGENLLRVLFGPVVVNNVFWPSIQREEDGAEKSVIKSARVPDRGSIFHPLAALDRKIQRANGVEKPQSPFDVKSKWNYLVIPLDEEPLEVKVAQLTKTVFEGLVEAERARDRDDPTKLRYGLIWMWNAIITKDVDPGKSKRYGTDYRVSVDTKNPFAGQVPAEWLDTSFQELVDGEFIDLHDVFSDEMLKALEDAEFDLEAEGVPEDETTIMERLQSFPINIDAIDSQTEAPTFRYKDDFMQQLAEHGLLGEIPIISATDKDQPRLTAGPTRRPVEAEVIDADDDVDDDVDDDDVVVVEAPPQTTSKARVRSLLLKADKAASVISAGNSDNK</sequence>
<accession>A0A0G1VWQ5</accession>
<dbReference type="Proteomes" id="UP000034588">
    <property type="component" value="Unassembled WGS sequence"/>
</dbReference>
<gene>
    <name evidence="2" type="ORF">UY48_C0031G0004</name>
</gene>
<comment type="caution">
    <text evidence="2">The sequence shown here is derived from an EMBL/GenBank/DDBJ whole genome shotgun (WGS) entry which is preliminary data.</text>
</comment>
<evidence type="ECO:0000256" key="1">
    <source>
        <dbReference type="SAM" id="MobiDB-lite"/>
    </source>
</evidence>
<evidence type="ECO:0000313" key="2">
    <source>
        <dbReference type="EMBL" id="KKW10750.1"/>
    </source>
</evidence>
<feature type="compositionally biased region" description="Acidic residues" evidence="1">
    <location>
        <begin position="306"/>
        <end position="318"/>
    </location>
</feature>
<feature type="region of interest" description="Disordered" evidence="1">
    <location>
        <begin position="290"/>
        <end position="318"/>
    </location>
</feature>
<dbReference type="AlphaFoldDB" id="A0A0G1VWQ5"/>
<name>A0A0G1VWQ5_9BACT</name>
<proteinExistence type="predicted"/>
<dbReference type="PATRIC" id="fig|1618448.3.peg.910"/>
<dbReference type="EMBL" id="LCQD01000031">
    <property type="protein sequence ID" value="KKW10750.1"/>
    <property type="molecule type" value="Genomic_DNA"/>
</dbReference>
<reference evidence="2 3" key="1">
    <citation type="journal article" date="2015" name="Nature">
        <title>rRNA introns, odd ribosomes, and small enigmatic genomes across a large radiation of phyla.</title>
        <authorList>
            <person name="Brown C.T."/>
            <person name="Hug L.A."/>
            <person name="Thomas B.C."/>
            <person name="Sharon I."/>
            <person name="Castelle C.J."/>
            <person name="Singh A."/>
            <person name="Wilkins M.J."/>
            <person name="Williams K.H."/>
            <person name="Banfield J.F."/>
        </authorList>
    </citation>
    <scope>NUCLEOTIDE SEQUENCE [LARGE SCALE GENOMIC DNA]</scope>
</reference>
<organism evidence="2 3">
    <name type="scientific">Candidatus Gottesmanbacteria bacterium GW2011_GWB1_49_7</name>
    <dbReference type="NCBI Taxonomy" id="1618448"/>
    <lineage>
        <taxon>Bacteria</taxon>
        <taxon>Candidatus Gottesmaniibacteriota</taxon>
    </lineage>
</organism>
<protein>
    <submittedName>
        <fullName evidence="2">Uncharacterized protein</fullName>
    </submittedName>
</protein>
<evidence type="ECO:0000313" key="3">
    <source>
        <dbReference type="Proteomes" id="UP000034588"/>
    </source>
</evidence>